<name>A0A7S0RCZ0_9CHLO</name>
<feature type="compositionally biased region" description="Basic and acidic residues" evidence="1">
    <location>
        <begin position="45"/>
        <end position="54"/>
    </location>
</feature>
<evidence type="ECO:0000313" key="2">
    <source>
        <dbReference type="EMBL" id="CAD8673970.1"/>
    </source>
</evidence>
<gene>
    <name evidence="2" type="ORF">POBO1169_LOCUS12029</name>
</gene>
<dbReference type="PANTHER" id="PTHR14000:SF1">
    <property type="entry name" value="HISTONE H2A DEUBIQUITINASE (DUF3755)"/>
    <property type="match status" value="1"/>
</dbReference>
<sequence length="270" mass="29293">MSAAVGGDFNNRGNAGLSSNDSRLVNPSSGGRSSSPSSAGGLREGFNEGKREGNMEEWSPAEQSSLDSLMQQFPAEKYPNSLRRYIQIAGHIPGKNVRDVAMRIAWKIKRETTKKRKVEEALSKKAKQKTEREPRGQSIFSVGVGSQASMGQQASMNTTMGALPPLHGSVQVNTQQFAASIPQLEDHGAETVGNLGGTTAQLLEQNVAIVGQIRSHWEACRIHENSVQLSKFRDNILKILNGMAVMPGKMTQMPPLPVKLNIELASHYLS</sequence>
<feature type="region of interest" description="Disordered" evidence="1">
    <location>
        <begin position="1"/>
        <end position="65"/>
    </location>
</feature>
<dbReference type="Gene3D" id="1.10.10.60">
    <property type="entry name" value="Homeodomain-like"/>
    <property type="match status" value="1"/>
</dbReference>
<reference evidence="2" key="1">
    <citation type="submission" date="2021-01" db="EMBL/GenBank/DDBJ databases">
        <authorList>
            <person name="Corre E."/>
            <person name="Pelletier E."/>
            <person name="Niang G."/>
            <person name="Scheremetjew M."/>
            <person name="Finn R."/>
            <person name="Kale V."/>
            <person name="Holt S."/>
            <person name="Cochrane G."/>
            <person name="Meng A."/>
            <person name="Brown T."/>
            <person name="Cohen L."/>
        </authorList>
    </citation>
    <scope>NUCLEOTIDE SEQUENCE</scope>
    <source>
        <strain evidence="2">CCMP722</strain>
    </source>
</reference>
<evidence type="ECO:0008006" key="3">
    <source>
        <dbReference type="Google" id="ProtNLM"/>
    </source>
</evidence>
<accession>A0A7S0RCZ0</accession>
<proteinExistence type="predicted"/>
<dbReference type="PANTHER" id="PTHR14000">
    <property type="entry name" value="FINGER CCCH DOMAIN PROTEIN, PUTATIVE (DUF3755)-RELATED"/>
    <property type="match status" value="1"/>
</dbReference>
<dbReference type="EMBL" id="HBFA01023629">
    <property type="protein sequence ID" value="CAD8673970.1"/>
    <property type="molecule type" value="Transcribed_RNA"/>
</dbReference>
<organism evidence="2">
    <name type="scientific">Pyramimonas obovata</name>
    <dbReference type="NCBI Taxonomy" id="1411642"/>
    <lineage>
        <taxon>Eukaryota</taxon>
        <taxon>Viridiplantae</taxon>
        <taxon>Chlorophyta</taxon>
        <taxon>Pyramimonadophyceae</taxon>
        <taxon>Pyramimonadales</taxon>
        <taxon>Pyramimonadaceae</taxon>
        <taxon>Pyramimonas</taxon>
        <taxon>Pyramimonas incertae sedis</taxon>
    </lineage>
</organism>
<dbReference type="InterPro" id="IPR022228">
    <property type="entry name" value="DUF3755"/>
</dbReference>
<dbReference type="Pfam" id="PF12579">
    <property type="entry name" value="DUF3755"/>
    <property type="match status" value="1"/>
</dbReference>
<evidence type="ECO:0000256" key="1">
    <source>
        <dbReference type="SAM" id="MobiDB-lite"/>
    </source>
</evidence>
<feature type="compositionally biased region" description="Polar residues" evidence="1">
    <location>
        <begin position="11"/>
        <end position="27"/>
    </location>
</feature>
<dbReference type="AlphaFoldDB" id="A0A7S0RCZ0"/>
<protein>
    <recommendedName>
        <fullName evidence="3">Myb-like domain-containing protein</fullName>
    </recommendedName>
</protein>
<feature type="compositionally biased region" description="Low complexity" evidence="1">
    <location>
        <begin position="28"/>
        <end position="41"/>
    </location>
</feature>